<evidence type="ECO:0000313" key="2">
    <source>
        <dbReference type="EMBL" id="SNU80204.1"/>
    </source>
</evidence>
<protein>
    <recommendedName>
        <fullName evidence="5">WYL domain-containing protein</fullName>
    </recommendedName>
</protein>
<evidence type="ECO:0000313" key="4">
    <source>
        <dbReference type="Proteomes" id="UP000215033"/>
    </source>
</evidence>
<accession>A0AB38DSH7</accession>
<dbReference type="EMBL" id="LT906434">
    <property type="protein sequence ID" value="SNU80204.1"/>
    <property type="molecule type" value="Genomic_DNA"/>
</dbReference>
<reference evidence="2 4" key="2">
    <citation type="submission" date="2017-06" db="EMBL/GenBank/DDBJ databases">
        <authorList>
            <consortium name="Pathogen Informatics"/>
        </authorList>
    </citation>
    <scope>NUCLEOTIDE SEQUENCE [LARGE SCALE GENOMIC DNA]</scope>
    <source>
        <strain evidence="2 4">NCTC12230</strain>
    </source>
</reference>
<dbReference type="Proteomes" id="UP000193466">
    <property type="component" value="Unassembled WGS sequence"/>
</dbReference>
<evidence type="ECO:0000313" key="1">
    <source>
        <dbReference type="EMBL" id="OSI10961.1"/>
    </source>
</evidence>
<organism evidence="2 4">
    <name type="scientific">Neisseria zoodegmatis</name>
    <dbReference type="NCBI Taxonomy" id="326523"/>
    <lineage>
        <taxon>Bacteria</taxon>
        <taxon>Pseudomonadati</taxon>
        <taxon>Pseudomonadota</taxon>
        <taxon>Betaproteobacteria</taxon>
        <taxon>Neisseriales</taxon>
        <taxon>Neisseriaceae</taxon>
        <taxon>Neisseria</taxon>
    </lineage>
</organism>
<dbReference type="AlphaFoldDB" id="A0AB38DSH7"/>
<sequence>MITLSRRIFTEQPENWQGKYVLKCTHSLNRRSEILYLMYCDVIKQMPNNRLKVRVYGERYKSIEGNKIRYVPAEQVDIAADWNI</sequence>
<proteinExistence type="predicted"/>
<dbReference type="Proteomes" id="UP000215033">
    <property type="component" value="Chromosome 1"/>
</dbReference>
<evidence type="ECO:0008006" key="5">
    <source>
        <dbReference type="Google" id="ProtNLM"/>
    </source>
</evidence>
<evidence type="ECO:0000313" key="3">
    <source>
        <dbReference type="Proteomes" id="UP000193466"/>
    </source>
</evidence>
<dbReference type="KEGG" id="nzo:SAMEA4504057_1717"/>
<name>A0AB38DSH7_9NEIS</name>
<gene>
    <name evidence="1" type="ORF">BWD10_03370</name>
    <name evidence="2" type="ORF">SAMEA4504057_01717</name>
</gene>
<reference evidence="1 3" key="1">
    <citation type="submission" date="2017-01" db="EMBL/GenBank/DDBJ databases">
        <authorList>
            <person name="Wolfgang W.J."/>
            <person name="Cole J."/>
            <person name="Wroblewski D."/>
            <person name="Mcginnis J."/>
            <person name="Musser K.A."/>
        </authorList>
    </citation>
    <scope>NUCLEOTIDE SEQUENCE [LARGE SCALE GENOMIC DNA]</scope>
    <source>
        <strain evidence="1 3">DSM 21643</strain>
    </source>
</reference>
<keyword evidence="3" id="KW-1185">Reference proteome</keyword>
<dbReference type="EMBL" id="MTBM01000003">
    <property type="protein sequence ID" value="OSI10961.1"/>
    <property type="molecule type" value="Genomic_DNA"/>
</dbReference>